<keyword evidence="3" id="KW-1185">Reference proteome</keyword>
<feature type="region of interest" description="Disordered" evidence="1">
    <location>
        <begin position="200"/>
        <end position="289"/>
    </location>
</feature>
<feature type="compositionally biased region" description="Polar residues" evidence="1">
    <location>
        <begin position="235"/>
        <end position="250"/>
    </location>
</feature>
<dbReference type="Gene3D" id="3.30.40.10">
    <property type="entry name" value="Zinc/RING finger domain, C3HC4 (zinc finger)"/>
    <property type="match status" value="1"/>
</dbReference>
<gene>
    <name evidence="2" type="ORF">PMZ80_009033</name>
</gene>
<dbReference type="EMBL" id="JAVHJV010000012">
    <property type="protein sequence ID" value="KAK5938841.1"/>
    <property type="molecule type" value="Genomic_DNA"/>
</dbReference>
<feature type="compositionally biased region" description="Basic and acidic residues" evidence="1">
    <location>
        <begin position="200"/>
        <end position="211"/>
    </location>
</feature>
<dbReference type="Proteomes" id="UP001334248">
    <property type="component" value="Unassembled WGS sequence"/>
</dbReference>
<dbReference type="GeneID" id="90002482"/>
<evidence type="ECO:0008006" key="4">
    <source>
        <dbReference type="Google" id="ProtNLM"/>
    </source>
</evidence>
<feature type="region of interest" description="Disordered" evidence="1">
    <location>
        <begin position="301"/>
        <end position="349"/>
    </location>
</feature>
<feature type="region of interest" description="Disordered" evidence="1">
    <location>
        <begin position="69"/>
        <end position="92"/>
    </location>
</feature>
<proteinExistence type="predicted"/>
<protein>
    <recommendedName>
        <fullName evidence="4">RING-type domain-containing protein</fullName>
    </recommendedName>
</protein>
<sequence>MAPTELSPNHIHRRSESATEDAAVLNVHRQSSRELSSAAIESERLAQEERRRVASIQEQIQALLAQQKAAEENSKRHTEEAEARQQAAREQSFFETKIQKQADFRSMLPDEIYTRVAGAIEKPEDRDYLRAVIERRTDFEEPTDFKVLMWNAIAGDDADFLASAARKVLACSERRITDADVSAIKSTYVCLRSDLVCPDEHSRRQLSHEEASDLLAPQRRSRSQPPSDAEGTTARPDTSISEHQINSQEHQPPEDNRYQTSPDDLRRRHESPLFKEESAPPEPARNGRRSMMISKEMATTTISQLSHQATQEQTASRQASSTMKKLRCYPSEPKTPKRPRTSKEPATSPRIKSFVKHIEDMAENDTLQESDFACASCGTDVAKMKDPRIAQCLHLYENKCLTKVRKGHGKGGKVPCAYSGCGKDVSNTANKITNETLVELKEKHLVELGDGTDEEDDDGEKKKVPQDETDAETDDED</sequence>
<dbReference type="InterPro" id="IPR013083">
    <property type="entry name" value="Znf_RING/FYVE/PHD"/>
</dbReference>
<feature type="region of interest" description="Disordered" evidence="1">
    <location>
        <begin position="443"/>
        <end position="477"/>
    </location>
</feature>
<dbReference type="RefSeq" id="XP_064726931.1">
    <property type="nucleotide sequence ID" value="XM_064877429.1"/>
</dbReference>
<feature type="compositionally biased region" description="Acidic residues" evidence="1">
    <location>
        <begin position="467"/>
        <end position="477"/>
    </location>
</feature>
<accession>A0ABR0RDY3</accession>
<organism evidence="2 3">
    <name type="scientific">Knufia obscura</name>
    <dbReference type="NCBI Taxonomy" id="1635080"/>
    <lineage>
        <taxon>Eukaryota</taxon>
        <taxon>Fungi</taxon>
        <taxon>Dikarya</taxon>
        <taxon>Ascomycota</taxon>
        <taxon>Pezizomycotina</taxon>
        <taxon>Eurotiomycetes</taxon>
        <taxon>Chaetothyriomycetidae</taxon>
        <taxon>Chaetothyriales</taxon>
        <taxon>Trichomeriaceae</taxon>
        <taxon>Knufia</taxon>
    </lineage>
</organism>
<feature type="compositionally biased region" description="Basic and acidic residues" evidence="1">
    <location>
        <begin position="69"/>
        <end position="83"/>
    </location>
</feature>
<feature type="compositionally biased region" description="Basic and acidic residues" evidence="1">
    <location>
        <begin position="251"/>
        <end position="278"/>
    </location>
</feature>
<evidence type="ECO:0000313" key="3">
    <source>
        <dbReference type="Proteomes" id="UP001334248"/>
    </source>
</evidence>
<evidence type="ECO:0000256" key="1">
    <source>
        <dbReference type="SAM" id="MobiDB-lite"/>
    </source>
</evidence>
<dbReference type="SUPFAM" id="SSF57850">
    <property type="entry name" value="RING/U-box"/>
    <property type="match status" value="1"/>
</dbReference>
<reference evidence="2 3" key="1">
    <citation type="journal article" date="2023" name="Res Sq">
        <title>Genomic and morphological characterization of Knufia obscura isolated from the Mars 2020 spacecraft assembly facility.</title>
        <authorList>
            <person name="Chander A.M."/>
            <person name="Teixeira M.M."/>
            <person name="Singh N.K."/>
            <person name="Williams M.P."/>
            <person name="Parker C.W."/>
            <person name="Leo P."/>
            <person name="Stajich J.E."/>
            <person name="Torok T."/>
            <person name="Tighe S."/>
            <person name="Mason C.E."/>
            <person name="Venkateswaran K."/>
        </authorList>
    </citation>
    <scope>NUCLEOTIDE SEQUENCE [LARGE SCALE GENOMIC DNA]</scope>
    <source>
        <strain evidence="2 3">CCFEE 5817</strain>
    </source>
</reference>
<comment type="caution">
    <text evidence="2">The sequence shown here is derived from an EMBL/GenBank/DDBJ whole genome shotgun (WGS) entry which is preliminary data.</text>
</comment>
<name>A0ABR0RDY3_9EURO</name>
<evidence type="ECO:0000313" key="2">
    <source>
        <dbReference type="EMBL" id="KAK5938841.1"/>
    </source>
</evidence>
<feature type="compositionally biased region" description="Polar residues" evidence="1">
    <location>
        <begin position="301"/>
        <end position="323"/>
    </location>
</feature>
<feature type="region of interest" description="Disordered" evidence="1">
    <location>
        <begin position="1"/>
        <end position="22"/>
    </location>
</feature>